<evidence type="ECO:0000256" key="6">
    <source>
        <dbReference type="SAM" id="MobiDB-lite"/>
    </source>
</evidence>
<dbReference type="PANTHER" id="PTHR32060:SF22">
    <property type="entry name" value="CARBOXYL-TERMINAL-PROCESSING PEPTIDASE 3, CHLOROPLASTIC"/>
    <property type="match status" value="1"/>
</dbReference>
<dbReference type="PANTHER" id="PTHR32060">
    <property type="entry name" value="TAIL-SPECIFIC PROTEASE"/>
    <property type="match status" value="1"/>
</dbReference>
<dbReference type="FunFam" id="3.90.226.10:FF:000090">
    <property type="entry name" value="Tail-specific protease"/>
    <property type="match status" value="1"/>
</dbReference>
<dbReference type="InterPro" id="IPR004447">
    <property type="entry name" value="Peptidase_S41A"/>
</dbReference>
<dbReference type="Pfam" id="PF17804">
    <property type="entry name" value="TSP_NTD"/>
    <property type="match status" value="1"/>
</dbReference>
<comment type="caution">
    <text evidence="9">The sequence shown here is derived from an EMBL/GenBank/DDBJ whole genome shotgun (WGS) entry which is preliminary data.</text>
</comment>
<dbReference type="GO" id="GO:0030288">
    <property type="term" value="C:outer membrane-bounded periplasmic space"/>
    <property type="evidence" value="ECO:0007669"/>
    <property type="project" value="TreeGrafter"/>
</dbReference>
<dbReference type="RefSeq" id="WP_149070149.1">
    <property type="nucleotide sequence ID" value="NZ_VTHL01000004.1"/>
</dbReference>
<evidence type="ECO:0000259" key="8">
    <source>
        <dbReference type="PROSITE" id="PS50106"/>
    </source>
</evidence>
<dbReference type="GO" id="GO:0007165">
    <property type="term" value="P:signal transduction"/>
    <property type="evidence" value="ECO:0007669"/>
    <property type="project" value="TreeGrafter"/>
</dbReference>
<keyword evidence="3 5" id="KW-0378">Hydrolase</keyword>
<dbReference type="Pfam" id="PF03572">
    <property type="entry name" value="Peptidase_S41"/>
    <property type="match status" value="1"/>
</dbReference>
<feature type="region of interest" description="Disordered" evidence="6">
    <location>
        <begin position="186"/>
        <end position="206"/>
    </location>
</feature>
<dbReference type="InterPro" id="IPR005151">
    <property type="entry name" value="Tail-specific_protease"/>
</dbReference>
<evidence type="ECO:0000256" key="5">
    <source>
        <dbReference type="RuleBase" id="RU004404"/>
    </source>
</evidence>
<keyword evidence="4 5" id="KW-0720">Serine protease</keyword>
<dbReference type="InterPro" id="IPR040573">
    <property type="entry name" value="TSP_N"/>
</dbReference>
<dbReference type="Pfam" id="PF11818">
    <property type="entry name" value="DUF3340"/>
    <property type="match status" value="1"/>
</dbReference>
<protein>
    <submittedName>
        <fullName evidence="9">Tail-specific protease</fullName>
    </submittedName>
</protein>
<dbReference type="CDD" id="cd06782">
    <property type="entry name" value="cpPDZ_CPP-like"/>
    <property type="match status" value="1"/>
</dbReference>
<dbReference type="InterPro" id="IPR001478">
    <property type="entry name" value="PDZ"/>
</dbReference>
<keyword evidence="2 5" id="KW-0645">Protease</keyword>
<dbReference type="Gene3D" id="2.30.42.10">
    <property type="match status" value="1"/>
</dbReference>
<reference evidence="9 10" key="1">
    <citation type="submission" date="2019-08" db="EMBL/GenBank/DDBJ databases">
        <authorList>
            <person name="Seo M.-J."/>
        </authorList>
    </citation>
    <scope>NUCLEOTIDE SEQUENCE [LARGE SCALE GENOMIC DNA]</scope>
    <source>
        <strain evidence="9 10">KIGAM108</strain>
    </source>
</reference>
<dbReference type="CDD" id="cd07560">
    <property type="entry name" value="Peptidase_S41_CPP"/>
    <property type="match status" value="1"/>
</dbReference>
<dbReference type="Proteomes" id="UP000322791">
    <property type="component" value="Unassembled WGS sequence"/>
</dbReference>
<dbReference type="SUPFAM" id="SSF52096">
    <property type="entry name" value="ClpP/crotonase"/>
    <property type="match status" value="1"/>
</dbReference>
<evidence type="ECO:0000313" key="10">
    <source>
        <dbReference type="Proteomes" id="UP000322791"/>
    </source>
</evidence>
<dbReference type="AlphaFoldDB" id="A0A5D6V9F0"/>
<evidence type="ECO:0000256" key="1">
    <source>
        <dbReference type="ARBA" id="ARBA00009179"/>
    </source>
</evidence>
<sequence>MASFRSSLGFFSALLPGFLVVLPGSFAPPATSGDVPPQKKEVQVGIVTQGLSVAHVQPEQLNDAFSQRVFKLYLEHLDGSKRFLLQPDIAQLKRYETGIDDEIKQGKHEFLDLSTQLINQRVLEAQSIYRELLQQPFEFTAQETFETDPDKVPYAADAAARRERWRRLLKYQTMLRLSELMDEQSRQQTKSLASAKAKPSGATLSAPVRTPAQLEADARKQVLKYYDEWFSDLRQTDENDRLNEFTNSIANTFDPHSEYFAPKDKTNFDLALTGRLEGTGAQLSEKDGQIVVAAIVPGSASYRQGELKVGDIIQRVGQGAAEPVAVEGLRMDKVVQLVRGPKGTEVRLTVKKPDASVKVISIIRDVVVLEETYAQSALINQGGKKIGYIMLPSFYADFNNNGGRNSAQDVRQELEKLKKAGAQAVVLDLRFNGGGSLPDAVEMAGLFMASGPMVQVKSRQGRAELIKDPDPQVQYDGPLAVLVNKYSASASEILAGAIQDYKRGVILGNTTYGKGTVQRIFDLDNMLNAEFNKLKPFGSLKLTIQKYYRVNGSSTQFKGVTPDIMVPDAYSALADGEQDTDFPLPWDEIAPAAYQPWSSVPPVAKLAAASQQRVAANPSFKLLTEAVQTMAQRQKTTQVSLNLAAYRTELQAGQATNEKLKQLQQQAPTLEVSAVATATPADSTLSSRTARFLKPLRKDLTLQEAVAVLQDEL</sequence>
<dbReference type="NCBIfam" id="TIGR00225">
    <property type="entry name" value="prc"/>
    <property type="match status" value="1"/>
</dbReference>
<dbReference type="PROSITE" id="PS50106">
    <property type="entry name" value="PDZ"/>
    <property type="match status" value="1"/>
</dbReference>
<dbReference type="GO" id="GO:0004175">
    <property type="term" value="F:endopeptidase activity"/>
    <property type="evidence" value="ECO:0007669"/>
    <property type="project" value="TreeGrafter"/>
</dbReference>
<dbReference type="InterPro" id="IPR036034">
    <property type="entry name" value="PDZ_sf"/>
</dbReference>
<evidence type="ECO:0000256" key="7">
    <source>
        <dbReference type="SAM" id="SignalP"/>
    </source>
</evidence>
<evidence type="ECO:0000256" key="2">
    <source>
        <dbReference type="ARBA" id="ARBA00022670"/>
    </source>
</evidence>
<dbReference type="GO" id="GO:0008236">
    <property type="term" value="F:serine-type peptidase activity"/>
    <property type="evidence" value="ECO:0007669"/>
    <property type="project" value="UniProtKB-KW"/>
</dbReference>
<feature type="chain" id="PRO_5023039873" evidence="7">
    <location>
        <begin position="28"/>
        <end position="713"/>
    </location>
</feature>
<feature type="domain" description="PDZ" evidence="8">
    <location>
        <begin position="269"/>
        <end position="339"/>
    </location>
</feature>
<dbReference type="SUPFAM" id="SSF50156">
    <property type="entry name" value="PDZ domain-like"/>
    <property type="match status" value="1"/>
</dbReference>
<comment type="similarity">
    <text evidence="1 5">Belongs to the peptidase S41A family.</text>
</comment>
<feature type="signal peptide" evidence="7">
    <location>
        <begin position="1"/>
        <end position="27"/>
    </location>
</feature>
<dbReference type="SMART" id="SM00228">
    <property type="entry name" value="PDZ"/>
    <property type="match status" value="1"/>
</dbReference>
<organism evidence="9 10">
    <name type="scientific">Hymenobacter lutimineralis</name>
    <dbReference type="NCBI Taxonomy" id="2606448"/>
    <lineage>
        <taxon>Bacteria</taxon>
        <taxon>Pseudomonadati</taxon>
        <taxon>Bacteroidota</taxon>
        <taxon>Cytophagia</taxon>
        <taxon>Cytophagales</taxon>
        <taxon>Hymenobacteraceae</taxon>
        <taxon>Hymenobacter</taxon>
    </lineage>
</organism>
<evidence type="ECO:0000256" key="3">
    <source>
        <dbReference type="ARBA" id="ARBA00022801"/>
    </source>
</evidence>
<accession>A0A5D6V9F0</accession>
<keyword evidence="10" id="KW-1185">Reference proteome</keyword>
<dbReference type="Pfam" id="PF00595">
    <property type="entry name" value="PDZ"/>
    <property type="match status" value="1"/>
</dbReference>
<proteinExistence type="inferred from homology"/>
<evidence type="ECO:0000256" key="4">
    <source>
        <dbReference type="ARBA" id="ARBA00022825"/>
    </source>
</evidence>
<dbReference type="SMART" id="SM00245">
    <property type="entry name" value="TSPc"/>
    <property type="match status" value="1"/>
</dbReference>
<dbReference type="Gene3D" id="3.90.226.10">
    <property type="entry name" value="2-enoyl-CoA Hydratase, Chain A, domain 1"/>
    <property type="match status" value="1"/>
</dbReference>
<gene>
    <name evidence="9" type="ORF">FY528_06375</name>
</gene>
<evidence type="ECO:0000313" key="9">
    <source>
        <dbReference type="EMBL" id="TYZ11970.1"/>
    </source>
</evidence>
<dbReference type="InterPro" id="IPR029045">
    <property type="entry name" value="ClpP/crotonase-like_dom_sf"/>
</dbReference>
<dbReference type="InterPro" id="IPR020992">
    <property type="entry name" value="Tail_Prtase_C"/>
</dbReference>
<name>A0A5D6V9F0_9BACT</name>
<dbReference type="GO" id="GO:0006508">
    <property type="term" value="P:proteolysis"/>
    <property type="evidence" value="ECO:0007669"/>
    <property type="project" value="UniProtKB-KW"/>
</dbReference>
<dbReference type="EMBL" id="VTHL01000004">
    <property type="protein sequence ID" value="TYZ11970.1"/>
    <property type="molecule type" value="Genomic_DNA"/>
</dbReference>
<keyword evidence="7" id="KW-0732">Signal</keyword>